<dbReference type="InterPro" id="IPR005532">
    <property type="entry name" value="SUMF_dom"/>
</dbReference>
<dbReference type="InterPro" id="IPR016187">
    <property type="entry name" value="CTDL_fold"/>
</dbReference>
<dbReference type="AlphaFoldDB" id="A0A521CF52"/>
<keyword evidence="1" id="KW-0812">Transmembrane</keyword>
<sequence>MPLSRRLLAYGSVPVVTIVCFAVWYTSIGSKPGPEFVRLDGGEFLMGSQNFQAEETPVHPVNVGSFDITRTEITNDQFANFVEETGYQTTAERGLSAEDFPGLPADLLEPGSMVFAQPKEAVSLNNPNAWWRYVKGASWQHPAGPGSSIAELGDHPVVHVSPEDAAEFAEWIGGRLPTEAEWEFAARGGIEGADYTWGDSYDPSNGWKANTWQGQFPSENLADDGHVGTAPVASYVANGYGLYDMAGNVWEHVADWWVPGHIPGDQIDPTGPEKAFAAQFGSASMGAMRLVKGGSWLCAPNFCLRYRPSARQPVEMSLGSNHVGFRVVRDVD</sequence>
<evidence type="ECO:0000259" key="2">
    <source>
        <dbReference type="Pfam" id="PF03781"/>
    </source>
</evidence>
<accession>A0A521CF52</accession>
<gene>
    <name evidence="3" type="ORF">SAMN06265380_102392</name>
</gene>
<dbReference type="OrthoDB" id="9768004at2"/>
<keyword evidence="1" id="KW-1133">Transmembrane helix</keyword>
<protein>
    <submittedName>
        <fullName evidence="3">Formylglycine-generating enzyme, required for sulfatase activity, contains SUMF1/FGE domain</fullName>
    </submittedName>
</protein>
<dbReference type="Proteomes" id="UP000319555">
    <property type="component" value="Unassembled WGS sequence"/>
</dbReference>
<dbReference type="SUPFAM" id="SSF56436">
    <property type="entry name" value="C-type lectin-like"/>
    <property type="match status" value="1"/>
</dbReference>
<organism evidence="3 4">
    <name type="scientific">Ruegeria faecimaris</name>
    <dbReference type="NCBI Taxonomy" id="686389"/>
    <lineage>
        <taxon>Bacteria</taxon>
        <taxon>Pseudomonadati</taxon>
        <taxon>Pseudomonadota</taxon>
        <taxon>Alphaproteobacteria</taxon>
        <taxon>Rhodobacterales</taxon>
        <taxon>Roseobacteraceae</taxon>
        <taxon>Ruegeria</taxon>
    </lineage>
</organism>
<dbReference type="EMBL" id="FXTE01000002">
    <property type="protein sequence ID" value="SMO58056.1"/>
    <property type="molecule type" value="Genomic_DNA"/>
</dbReference>
<evidence type="ECO:0000313" key="4">
    <source>
        <dbReference type="Proteomes" id="UP000319555"/>
    </source>
</evidence>
<dbReference type="Gene3D" id="3.90.1580.10">
    <property type="entry name" value="paralog of FGE (formylglycine-generating enzyme)"/>
    <property type="match status" value="1"/>
</dbReference>
<dbReference type="InterPro" id="IPR042095">
    <property type="entry name" value="SUMF_sf"/>
</dbReference>
<dbReference type="GO" id="GO:0120147">
    <property type="term" value="F:formylglycine-generating oxidase activity"/>
    <property type="evidence" value="ECO:0007669"/>
    <property type="project" value="TreeGrafter"/>
</dbReference>
<proteinExistence type="predicted"/>
<dbReference type="InterPro" id="IPR051043">
    <property type="entry name" value="Sulfatase_Mod_Factor_Kinase"/>
</dbReference>
<dbReference type="PANTHER" id="PTHR23150">
    <property type="entry name" value="SULFATASE MODIFYING FACTOR 1, 2"/>
    <property type="match status" value="1"/>
</dbReference>
<keyword evidence="1" id="KW-0472">Membrane</keyword>
<name>A0A521CF52_9RHOB</name>
<evidence type="ECO:0000256" key="1">
    <source>
        <dbReference type="SAM" id="Phobius"/>
    </source>
</evidence>
<dbReference type="PANTHER" id="PTHR23150:SF19">
    <property type="entry name" value="FORMYLGLYCINE-GENERATING ENZYME"/>
    <property type="match status" value="1"/>
</dbReference>
<feature type="transmembrane region" description="Helical" evidence="1">
    <location>
        <begin position="7"/>
        <end position="25"/>
    </location>
</feature>
<dbReference type="Pfam" id="PF03781">
    <property type="entry name" value="FGE-sulfatase"/>
    <property type="match status" value="1"/>
</dbReference>
<keyword evidence="4" id="KW-1185">Reference proteome</keyword>
<feature type="domain" description="Sulfatase-modifying factor enzyme-like" evidence="2">
    <location>
        <begin position="34"/>
        <end position="329"/>
    </location>
</feature>
<evidence type="ECO:0000313" key="3">
    <source>
        <dbReference type="EMBL" id="SMO58056.1"/>
    </source>
</evidence>
<reference evidence="3 4" key="1">
    <citation type="submission" date="2017-05" db="EMBL/GenBank/DDBJ databases">
        <authorList>
            <person name="Varghese N."/>
            <person name="Submissions S."/>
        </authorList>
    </citation>
    <scope>NUCLEOTIDE SEQUENCE [LARGE SCALE GENOMIC DNA]</scope>
    <source>
        <strain evidence="3 4">DSM 28009</strain>
    </source>
</reference>